<protein>
    <submittedName>
        <fullName evidence="1">Uncharacterized protein</fullName>
    </submittedName>
</protein>
<accession>A0A376GK01</accession>
<dbReference type="Proteomes" id="UP000254737">
    <property type="component" value="Unassembled WGS sequence"/>
</dbReference>
<proteinExistence type="predicted"/>
<dbReference type="RefSeq" id="WP_115000617.1">
    <property type="nucleotide sequence ID" value="NZ_UFXS01000001.1"/>
</dbReference>
<dbReference type="EMBL" id="UFXS01000001">
    <property type="protein sequence ID" value="STD58717.1"/>
    <property type="molecule type" value="Genomic_DNA"/>
</dbReference>
<reference evidence="1 2" key="1">
    <citation type="submission" date="2018-06" db="EMBL/GenBank/DDBJ databases">
        <authorList>
            <consortium name="Pathogen Informatics"/>
            <person name="Doyle S."/>
        </authorList>
    </citation>
    <scope>NUCLEOTIDE SEQUENCE [LARGE SCALE GENOMIC DNA]</scope>
    <source>
        <strain evidence="1 2">NCTC13456</strain>
    </source>
</reference>
<name>A0A376GK01_9FLAO</name>
<evidence type="ECO:0000313" key="2">
    <source>
        <dbReference type="Proteomes" id="UP000254737"/>
    </source>
</evidence>
<sequence length="105" mass="12731">MLIDKIEQEIKKVKRRVPKWFREGETQINSLILFKYLELHKEGKPISRNRLKYECEEFVNFDGNFNQMVNFGEKNHAKVFHIINGKVVLWKPVSEFILFEYEKIK</sequence>
<organism evidence="1 2">
    <name type="scientific">Empedobacter falsenii</name>
    <dbReference type="NCBI Taxonomy" id="343874"/>
    <lineage>
        <taxon>Bacteria</taxon>
        <taxon>Pseudomonadati</taxon>
        <taxon>Bacteroidota</taxon>
        <taxon>Flavobacteriia</taxon>
        <taxon>Flavobacteriales</taxon>
        <taxon>Weeksellaceae</taxon>
        <taxon>Empedobacter</taxon>
    </lineage>
</organism>
<gene>
    <name evidence="1" type="ORF">NCTC13456_02341</name>
</gene>
<dbReference type="AlphaFoldDB" id="A0A376GK01"/>
<evidence type="ECO:0000313" key="1">
    <source>
        <dbReference type="EMBL" id="STD58717.1"/>
    </source>
</evidence>